<evidence type="ECO:0000313" key="2">
    <source>
        <dbReference type="EMBL" id="CZF87147.1"/>
    </source>
</evidence>
<dbReference type="SUPFAM" id="SSF52540">
    <property type="entry name" value="P-loop containing nucleoside triphosphate hydrolases"/>
    <property type="match status" value="1"/>
</dbReference>
<organism evidence="2 3">
    <name type="scientific">Grimontia marina</name>
    <dbReference type="NCBI Taxonomy" id="646534"/>
    <lineage>
        <taxon>Bacteria</taxon>
        <taxon>Pseudomonadati</taxon>
        <taxon>Pseudomonadota</taxon>
        <taxon>Gammaproteobacteria</taxon>
        <taxon>Vibrionales</taxon>
        <taxon>Vibrionaceae</taxon>
        <taxon>Grimontia</taxon>
    </lineage>
</organism>
<keyword evidence="3" id="KW-1185">Reference proteome</keyword>
<dbReference type="Gene3D" id="3.40.50.300">
    <property type="entry name" value="P-loop containing nucleotide triphosphate hydrolases"/>
    <property type="match status" value="1"/>
</dbReference>
<dbReference type="GO" id="GO:0006302">
    <property type="term" value="P:double-strand break repair"/>
    <property type="evidence" value="ECO:0007669"/>
    <property type="project" value="InterPro"/>
</dbReference>
<gene>
    <name evidence="2" type="ORF">GMA8713_05198</name>
</gene>
<protein>
    <recommendedName>
        <fullName evidence="1">Rad50/SbcC-type AAA domain-containing protein</fullName>
    </recommendedName>
</protein>
<dbReference type="GO" id="GO:0016887">
    <property type="term" value="F:ATP hydrolysis activity"/>
    <property type="evidence" value="ECO:0007669"/>
    <property type="project" value="InterPro"/>
</dbReference>
<dbReference type="InterPro" id="IPR027417">
    <property type="entry name" value="P-loop_NTPase"/>
</dbReference>
<dbReference type="Pfam" id="PF13476">
    <property type="entry name" value="AAA_23"/>
    <property type="match status" value="1"/>
</dbReference>
<dbReference type="InterPro" id="IPR038729">
    <property type="entry name" value="Rad50/SbcC_AAA"/>
</dbReference>
<reference evidence="3" key="1">
    <citation type="submission" date="2016-02" db="EMBL/GenBank/DDBJ databases">
        <authorList>
            <person name="Rodrigo-Torres Lidia"/>
            <person name="Arahal R.David."/>
        </authorList>
    </citation>
    <scope>NUCLEOTIDE SEQUENCE [LARGE SCALE GENOMIC DNA]</scope>
    <source>
        <strain evidence="3">CECT 8713</strain>
    </source>
</reference>
<dbReference type="OrthoDB" id="8107482at2"/>
<dbReference type="RefSeq" id="WP_062715562.1">
    <property type="nucleotide sequence ID" value="NZ_CAWRCI010000201.1"/>
</dbReference>
<dbReference type="EMBL" id="FIZY01000201">
    <property type="protein sequence ID" value="CZF87147.1"/>
    <property type="molecule type" value="Genomic_DNA"/>
</dbReference>
<feature type="domain" description="Rad50/SbcC-type AAA" evidence="1">
    <location>
        <begin position="24"/>
        <end position="109"/>
    </location>
</feature>
<dbReference type="AlphaFoldDB" id="A0A128FK08"/>
<sequence length="150" mass="16596">MLGITIKEIEITVNTNNGVFSTYIPFKKGLNIIRAENSSGKSTCINAIAYSLGLESILGPTRKKPFPKSLYEVIYKDKKEDEEFVVINSQVRLVVENKLGISATFTRDILGDKNKVTISYEGETEDYFLGSAGSIGSAASSRGFHYWLNN</sequence>
<accession>A0A128FK08</accession>
<dbReference type="Proteomes" id="UP000073601">
    <property type="component" value="Unassembled WGS sequence"/>
</dbReference>
<evidence type="ECO:0000259" key="1">
    <source>
        <dbReference type="Pfam" id="PF13476"/>
    </source>
</evidence>
<evidence type="ECO:0000313" key="3">
    <source>
        <dbReference type="Proteomes" id="UP000073601"/>
    </source>
</evidence>
<proteinExistence type="predicted"/>
<name>A0A128FK08_9GAMM</name>